<evidence type="ECO:0000313" key="3">
    <source>
        <dbReference type="EMBL" id="MBC2606883.1"/>
    </source>
</evidence>
<feature type="region of interest" description="Disordered" evidence="1">
    <location>
        <begin position="72"/>
        <end position="95"/>
    </location>
</feature>
<keyword evidence="4" id="KW-1185">Reference proteome</keyword>
<dbReference type="RefSeq" id="WP_185660753.1">
    <property type="nucleotide sequence ID" value="NZ_CAWPOO010000012.1"/>
</dbReference>
<feature type="compositionally biased region" description="Basic and acidic residues" evidence="1">
    <location>
        <begin position="121"/>
        <end position="132"/>
    </location>
</feature>
<dbReference type="Proteomes" id="UP000526501">
    <property type="component" value="Unassembled WGS sequence"/>
</dbReference>
<evidence type="ECO:0000256" key="1">
    <source>
        <dbReference type="SAM" id="MobiDB-lite"/>
    </source>
</evidence>
<gene>
    <name evidence="3" type="ORF">H5P27_12595</name>
</gene>
<keyword evidence="2" id="KW-0472">Membrane</keyword>
<protein>
    <submittedName>
        <fullName evidence="3">Uncharacterized protein</fullName>
    </submittedName>
</protein>
<dbReference type="EMBL" id="JACHVC010000012">
    <property type="protein sequence ID" value="MBC2606883.1"/>
    <property type="molecule type" value="Genomic_DNA"/>
</dbReference>
<feature type="region of interest" description="Disordered" evidence="1">
    <location>
        <begin position="113"/>
        <end position="154"/>
    </location>
</feature>
<sequence length="154" mass="17900">MLNQKNREPNFIEKRRQWKSKMEKPLSRRTLMMILPALILSVFVMMSAPYLKIIIDEFLNKGTEMSTPMELNIADEKKVEKEGPPPDPDAVLRQEYRDKLDAEGFDWRKKPELEMDPINLAEEKPIDVKPVDVELPNTMTELQSRSKSGETPSQ</sequence>
<keyword evidence="2" id="KW-1133">Transmembrane helix</keyword>
<reference evidence="3 4" key="1">
    <citation type="submission" date="2020-07" db="EMBL/GenBank/DDBJ databases">
        <authorList>
            <person name="Feng X."/>
        </authorList>
    </citation>
    <scope>NUCLEOTIDE SEQUENCE [LARGE SCALE GENOMIC DNA]</scope>
    <source>
        <strain evidence="3 4">JCM23202</strain>
    </source>
</reference>
<feature type="transmembrane region" description="Helical" evidence="2">
    <location>
        <begin position="31"/>
        <end position="51"/>
    </location>
</feature>
<comment type="caution">
    <text evidence="3">The sequence shown here is derived from an EMBL/GenBank/DDBJ whole genome shotgun (WGS) entry which is preliminary data.</text>
</comment>
<evidence type="ECO:0000313" key="4">
    <source>
        <dbReference type="Proteomes" id="UP000526501"/>
    </source>
</evidence>
<organism evidence="3 4">
    <name type="scientific">Pelagicoccus albus</name>
    <dbReference type="NCBI Taxonomy" id="415222"/>
    <lineage>
        <taxon>Bacteria</taxon>
        <taxon>Pseudomonadati</taxon>
        <taxon>Verrucomicrobiota</taxon>
        <taxon>Opitutia</taxon>
        <taxon>Puniceicoccales</taxon>
        <taxon>Pelagicoccaceae</taxon>
        <taxon>Pelagicoccus</taxon>
    </lineage>
</organism>
<feature type="compositionally biased region" description="Polar residues" evidence="1">
    <location>
        <begin position="137"/>
        <end position="154"/>
    </location>
</feature>
<feature type="compositionally biased region" description="Basic and acidic residues" evidence="1">
    <location>
        <begin position="74"/>
        <end position="95"/>
    </location>
</feature>
<proteinExistence type="predicted"/>
<keyword evidence="2" id="KW-0812">Transmembrane</keyword>
<accession>A0A7X1B9H2</accession>
<evidence type="ECO:0000256" key="2">
    <source>
        <dbReference type="SAM" id="Phobius"/>
    </source>
</evidence>
<name>A0A7X1B9H2_9BACT</name>
<dbReference type="AlphaFoldDB" id="A0A7X1B9H2"/>